<keyword evidence="1" id="KW-0732">Signal</keyword>
<dbReference type="InterPro" id="IPR027372">
    <property type="entry name" value="Phytase-like_dom"/>
</dbReference>
<dbReference type="InterPro" id="IPR015943">
    <property type="entry name" value="WD40/YVTN_repeat-like_dom_sf"/>
</dbReference>
<dbReference type="GO" id="GO:0003677">
    <property type="term" value="F:DNA binding"/>
    <property type="evidence" value="ECO:0007669"/>
    <property type="project" value="UniProtKB-KW"/>
</dbReference>
<evidence type="ECO:0000313" key="3">
    <source>
        <dbReference type="EMBL" id="MET3585674.1"/>
    </source>
</evidence>
<dbReference type="SUPFAM" id="SSF50969">
    <property type="entry name" value="YVTN repeat-like/Quinoprotein amine dehydrogenase"/>
    <property type="match status" value="1"/>
</dbReference>
<proteinExistence type="predicted"/>
<organism evidence="3 4">
    <name type="scientific">Pseudorhizobium tarimense</name>
    <dbReference type="NCBI Taxonomy" id="1079109"/>
    <lineage>
        <taxon>Bacteria</taxon>
        <taxon>Pseudomonadati</taxon>
        <taxon>Pseudomonadota</taxon>
        <taxon>Alphaproteobacteria</taxon>
        <taxon>Hyphomicrobiales</taxon>
        <taxon>Rhizobiaceae</taxon>
        <taxon>Rhizobium/Agrobacterium group</taxon>
        <taxon>Pseudorhizobium</taxon>
    </lineage>
</organism>
<comment type="caution">
    <text evidence="3">The sequence shown here is derived from an EMBL/GenBank/DDBJ whole genome shotgun (WGS) entry which is preliminary data.</text>
</comment>
<dbReference type="PANTHER" id="PTHR46928">
    <property type="entry name" value="MESENCHYME-SPECIFIC CELL SURFACE GLYCOPROTEIN"/>
    <property type="match status" value="1"/>
</dbReference>
<keyword evidence="4" id="KW-1185">Reference proteome</keyword>
<dbReference type="Proteomes" id="UP001549031">
    <property type="component" value="Unassembled WGS sequence"/>
</dbReference>
<evidence type="ECO:0000256" key="1">
    <source>
        <dbReference type="SAM" id="SignalP"/>
    </source>
</evidence>
<name>A0ABV2H545_9HYPH</name>
<keyword evidence="3" id="KW-0238">DNA-binding</keyword>
<evidence type="ECO:0000259" key="2">
    <source>
        <dbReference type="Pfam" id="PF13449"/>
    </source>
</evidence>
<dbReference type="PANTHER" id="PTHR46928:SF1">
    <property type="entry name" value="MESENCHYME-SPECIFIC CELL SURFACE GLYCOPROTEIN"/>
    <property type="match status" value="1"/>
</dbReference>
<dbReference type="EMBL" id="JBEPLJ010000006">
    <property type="protein sequence ID" value="MET3585674.1"/>
    <property type="molecule type" value="Genomic_DNA"/>
</dbReference>
<evidence type="ECO:0000313" key="4">
    <source>
        <dbReference type="Proteomes" id="UP001549031"/>
    </source>
</evidence>
<dbReference type="InterPro" id="IPR011044">
    <property type="entry name" value="Quino_amine_DH_bsu"/>
</dbReference>
<accession>A0ABV2H545</accession>
<feature type="chain" id="PRO_5045178368" evidence="1">
    <location>
        <begin position="24"/>
        <end position="731"/>
    </location>
</feature>
<gene>
    <name evidence="3" type="ORF">ABID21_001783</name>
</gene>
<protein>
    <submittedName>
        <fullName evidence="3">DNA-binding beta-propeller fold protein YncE</fullName>
    </submittedName>
</protein>
<feature type="signal peptide" evidence="1">
    <location>
        <begin position="1"/>
        <end position="23"/>
    </location>
</feature>
<dbReference type="Gene3D" id="2.130.10.10">
    <property type="entry name" value="YVTN repeat-like/Quinoprotein amine dehydrogenase"/>
    <property type="match status" value="1"/>
</dbReference>
<feature type="domain" description="Phytase-like" evidence="2">
    <location>
        <begin position="446"/>
        <end position="711"/>
    </location>
</feature>
<dbReference type="RefSeq" id="WP_247243618.1">
    <property type="nucleotide sequence ID" value="NZ_JALJRA010000006.1"/>
</dbReference>
<sequence>MRISARAALTAALLASAALPAAATQVFNRIASFPVAANLPPDKDKTSTTSAEIITASEDGNMLIYSDSPLGGIGLVDITDPKAPKAAGALMMDGEPTSVAVAGGKALVAVNTSESYVKPSGKLAIVDLASKTIETTCDLGGQPDSIAVSPDKVFATIAIENERDEDLNDGEIPQMPAGDLVIVSLKDGVADCASVKHVTLTGLADVAGDDPEPEFVAINSLGEIALTLQENNHIVIVDGQTGEVKSHFSAGTVDLDNVDTKSDGALKFTGKLEGVAREPDAVKWLDENRLVVANEGDYKGGSRGFTIFDKTGKVLYESGPSFEMAVAQIGHFPDKRAKSKGVEPEGLEAATFGDQKYFFVMSERASIIGVYKDTGGEPELVQLLPSGISPESAIAIPGRNLLATANEVDLVEDGGARSHVMLYELAEGEAAYPMLRSEMVDGKPIGWGAMSGLVGDAVNAGTLYAVNDSFYGAQPTIFTIDATQKPAVIKSALPVTRGGAAAQKLDMEGITLDGKGGFWIASEGDPAKLIGHGIYNVNDKGEIKSEVGFPVELLAGQTRFGLEGITAVGEGDDVTLWMAVQREWKDDAKGTVKLVSYNPKSKEWGAVRYPLEKAGDGWVGLSEITAHGDHVYIVERDNQIGDNAKLKKLYRVAISDLKPGKLGEDLPTVTKEEVHDFIADLKSATNGYVVDKLEGFAFDASGKAYAVTDNDGVDDSSGETLFWQVDLNVTN</sequence>
<dbReference type="Pfam" id="PF13449">
    <property type="entry name" value="Phytase-like"/>
    <property type="match status" value="1"/>
</dbReference>
<reference evidence="3 4" key="1">
    <citation type="submission" date="2024-06" db="EMBL/GenBank/DDBJ databases">
        <title>Genomic Encyclopedia of Type Strains, Phase IV (KMG-IV): sequencing the most valuable type-strain genomes for metagenomic binning, comparative biology and taxonomic classification.</title>
        <authorList>
            <person name="Goeker M."/>
        </authorList>
    </citation>
    <scope>NUCLEOTIDE SEQUENCE [LARGE SCALE GENOMIC DNA]</scope>
    <source>
        <strain evidence="3 4">DSM 105042</strain>
    </source>
</reference>
<dbReference type="InterPro" id="IPR052956">
    <property type="entry name" value="Mesenchyme-surface_protein"/>
</dbReference>